<accession>A0ACC1LHM8</accession>
<gene>
    <name evidence="1" type="ORF">H4R21_000273</name>
</gene>
<evidence type="ECO:0000313" key="2">
    <source>
        <dbReference type="Proteomes" id="UP001140087"/>
    </source>
</evidence>
<evidence type="ECO:0000313" key="1">
    <source>
        <dbReference type="EMBL" id="KAJ2807952.1"/>
    </source>
</evidence>
<sequence>MARDESHLSRLTPKAARLLGLPSLHGSSRCDGGPRPAARRSFSSTGSASSSDRLVEGDPALLLTPASLQSADGSSSSHTPRAGSAWVPDWPEPDDEYVEAMMKRRAPARTPEPGSDDPLQVWHRPAVVPRSAGVPPGATNAWRRRHGLQWPLDPLLVAQWAVALALSGGYFALVRPLSELALGAQAARPGLRALDIAGAVAVAAALALSAVTSLVDPQAPEAVGRQRDLHYQLRWGAPAIDPQTRVCRVCCAAACPGTRHCKRCNKCVANLDHHCRYLGTCIGARNYPWFFASMCAAAAALTTVLARAVHAVYVSGWHKARFIALVYELTGAPADPAGGLRAPAAMCAIAIYACVAAAAVVFIAMLLALHVRLCLLNTTTIEYEARRERDKELRDMVPLADLPLPRHSPAVEPPPSPPGLVRRAGAVALKAARAARLFASRGLRQAARYRPVSAGEPHHMA</sequence>
<comment type="caution">
    <text evidence="1">The sequence shown here is derived from an EMBL/GenBank/DDBJ whole genome shotgun (WGS) entry which is preliminary data.</text>
</comment>
<organism evidence="1 2">
    <name type="scientific">Coemansia helicoidea</name>
    <dbReference type="NCBI Taxonomy" id="1286919"/>
    <lineage>
        <taxon>Eukaryota</taxon>
        <taxon>Fungi</taxon>
        <taxon>Fungi incertae sedis</taxon>
        <taxon>Zoopagomycota</taxon>
        <taxon>Kickxellomycotina</taxon>
        <taxon>Kickxellomycetes</taxon>
        <taxon>Kickxellales</taxon>
        <taxon>Kickxellaceae</taxon>
        <taxon>Coemansia</taxon>
    </lineage>
</organism>
<protein>
    <submittedName>
        <fullName evidence="1">Uncharacterized protein</fullName>
    </submittedName>
</protein>
<proteinExistence type="predicted"/>
<name>A0ACC1LHM8_9FUNG</name>
<dbReference type="Proteomes" id="UP001140087">
    <property type="component" value="Unassembled WGS sequence"/>
</dbReference>
<reference evidence="1" key="1">
    <citation type="submission" date="2022-07" db="EMBL/GenBank/DDBJ databases">
        <title>Phylogenomic reconstructions and comparative analyses of Kickxellomycotina fungi.</title>
        <authorList>
            <person name="Reynolds N.K."/>
            <person name="Stajich J.E."/>
            <person name="Barry K."/>
            <person name="Grigoriev I.V."/>
            <person name="Crous P."/>
            <person name="Smith M.E."/>
        </authorList>
    </citation>
    <scope>NUCLEOTIDE SEQUENCE</scope>
    <source>
        <strain evidence="1">BCRC 34780</strain>
    </source>
</reference>
<dbReference type="EMBL" id="JANBUN010000023">
    <property type="protein sequence ID" value="KAJ2807952.1"/>
    <property type="molecule type" value="Genomic_DNA"/>
</dbReference>
<keyword evidence="2" id="KW-1185">Reference proteome</keyword>